<feature type="domain" description="ABC3 transporter permease C-terminal" evidence="7">
    <location>
        <begin position="63"/>
        <end position="182"/>
    </location>
</feature>
<dbReference type="Pfam" id="PF02687">
    <property type="entry name" value="FtsX"/>
    <property type="match status" value="1"/>
</dbReference>
<proteinExistence type="predicted"/>
<keyword evidence="5 6" id="KW-0472">Membrane</keyword>
<dbReference type="PANTHER" id="PTHR30489:SF0">
    <property type="entry name" value="LIPOPROTEIN-RELEASING SYSTEM TRANSMEMBRANE PROTEIN LOLE"/>
    <property type="match status" value="1"/>
</dbReference>
<evidence type="ECO:0000256" key="6">
    <source>
        <dbReference type="SAM" id="Phobius"/>
    </source>
</evidence>
<dbReference type="GO" id="GO:0098797">
    <property type="term" value="C:plasma membrane protein complex"/>
    <property type="evidence" value="ECO:0007669"/>
    <property type="project" value="TreeGrafter"/>
</dbReference>
<reference evidence="8" key="1">
    <citation type="submission" date="2019-08" db="EMBL/GenBank/DDBJ databases">
        <authorList>
            <person name="Kucharzyk K."/>
            <person name="Murdoch R.W."/>
            <person name="Higgins S."/>
            <person name="Loffler F."/>
        </authorList>
    </citation>
    <scope>NUCLEOTIDE SEQUENCE</scope>
</reference>
<evidence type="ECO:0000256" key="2">
    <source>
        <dbReference type="ARBA" id="ARBA00022475"/>
    </source>
</evidence>
<name>A0A645CVH7_9ZZZZ</name>
<organism evidence="8">
    <name type="scientific">bioreactor metagenome</name>
    <dbReference type="NCBI Taxonomy" id="1076179"/>
    <lineage>
        <taxon>unclassified sequences</taxon>
        <taxon>metagenomes</taxon>
        <taxon>ecological metagenomes</taxon>
    </lineage>
</organism>
<keyword evidence="3 6" id="KW-0812">Transmembrane</keyword>
<evidence type="ECO:0000256" key="4">
    <source>
        <dbReference type="ARBA" id="ARBA00022989"/>
    </source>
</evidence>
<feature type="transmembrane region" description="Helical" evidence="6">
    <location>
        <begin position="105"/>
        <end position="133"/>
    </location>
</feature>
<dbReference type="AlphaFoldDB" id="A0A645CVH7"/>
<dbReference type="GO" id="GO:0044874">
    <property type="term" value="P:lipoprotein localization to outer membrane"/>
    <property type="evidence" value="ECO:0007669"/>
    <property type="project" value="TreeGrafter"/>
</dbReference>
<gene>
    <name evidence="8" type="ORF">SDC9_127968</name>
</gene>
<keyword evidence="2" id="KW-1003">Cell membrane</keyword>
<evidence type="ECO:0000256" key="5">
    <source>
        <dbReference type="ARBA" id="ARBA00023136"/>
    </source>
</evidence>
<feature type="transmembrane region" description="Helical" evidence="6">
    <location>
        <begin position="148"/>
        <end position="172"/>
    </location>
</feature>
<dbReference type="InterPro" id="IPR003838">
    <property type="entry name" value="ABC3_permease_C"/>
</dbReference>
<dbReference type="InterPro" id="IPR051447">
    <property type="entry name" value="Lipoprotein-release_system"/>
</dbReference>
<accession>A0A645CVH7</accession>
<protein>
    <recommendedName>
        <fullName evidence="7">ABC3 transporter permease C-terminal domain-containing protein</fullName>
    </recommendedName>
</protein>
<keyword evidence="4 6" id="KW-1133">Transmembrane helix</keyword>
<feature type="transmembrane region" description="Helical" evidence="6">
    <location>
        <begin position="61"/>
        <end position="84"/>
    </location>
</feature>
<comment type="subcellular location">
    <subcellularLocation>
        <location evidence="1">Cell membrane</location>
        <topology evidence="1">Multi-pass membrane protein</topology>
    </subcellularLocation>
</comment>
<evidence type="ECO:0000256" key="3">
    <source>
        <dbReference type="ARBA" id="ARBA00022692"/>
    </source>
</evidence>
<sequence length="189" mass="20424">MLSLDSSITKIEMQVKKVFTADETAKDLAYNLSVNDVEVENWKDQNQSLLSGLNGQSVSSYMIQVFVLVAVLLGISSVLAISVVQRSKQIGILKAMGIKDRDSSLIFVFQGFMLGIVGAVFGIILGFVLLWFFTKFAVNPDGSPIVPIYINIGFITLSGMFAVCSAVAASLIPARLSSRLNPIEVIKNG</sequence>
<dbReference type="EMBL" id="VSSQ01030395">
    <property type="protein sequence ID" value="MPM80917.1"/>
    <property type="molecule type" value="Genomic_DNA"/>
</dbReference>
<comment type="caution">
    <text evidence="8">The sequence shown here is derived from an EMBL/GenBank/DDBJ whole genome shotgun (WGS) entry which is preliminary data.</text>
</comment>
<evidence type="ECO:0000256" key="1">
    <source>
        <dbReference type="ARBA" id="ARBA00004651"/>
    </source>
</evidence>
<dbReference type="PANTHER" id="PTHR30489">
    <property type="entry name" value="LIPOPROTEIN-RELEASING SYSTEM TRANSMEMBRANE PROTEIN LOLE"/>
    <property type="match status" value="1"/>
</dbReference>
<evidence type="ECO:0000313" key="8">
    <source>
        <dbReference type="EMBL" id="MPM80917.1"/>
    </source>
</evidence>
<evidence type="ECO:0000259" key="7">
    <source>
        <dbReference type="Pfam" id="PF02687"/>
    </source>
</evidence>